<reference evidence="8" key="1">
    <citation type="submission" date="2023-07" db="EMBL/GenBank/DDBJ databases">
        <title>draft genome sequence of fig (Ficus carica).</title>
        <authorList>
            <person name="Takahashi T."/>
            <person name="Nishimura K."/>
        </authorList>
    </citation>
    <scope>NUCLEOTIDE SEQUENCE</scope>
</reference>
<dbReference type="InterPro" id="IPR017853">
    <property type="entry name" value="GH"/>
</dbReference>
<keyword evidence="9" id="KW-1185">Reference proteome</keyword>
<accession>A0AA87Z2T7</accession>
<dbReference type="PROSITE" id="PS51910">
    <property type="entry name" value="GH18_2"/>
    <property type="match status" value="1"/>
</dbReference>
<keyword evidence="2" id="KW-0732">Signal</keyword>
<dbReference type="EMBL" id="BTGU01001729">
    <property type="protein sequence ID" value="GMN28413.1"/>
    <property type="molecule type" value="Genomic_DNA"/>
</dbReference>
<dbReference type="AlphaFoldDB" id="A0AA87Z2T7"/>
<dbReference type="SUPFAM" id="SSF51445">
    <property type="entry name" value="(Trans)glycosidases"/>
    <property type="match status" value="1"/>
</dbReference>
<keyword evidence="4" id="KW-1015">Disulfide bond</keyword>
<dbReference type="InterPro" id="IPR050542">
    <property type="entry name" value="Glycosyl_Hydrlase18_Chitinase"/>
</dbReference>
<evidence type="ECO:0000256" key="1">
    <source>
        <dbReference type="ARBA" id="ARBA00000822"/>
    </source>
</evidence>
<name>A0AA87Z2T7_FICCA</name>
<dbReference type="GO" id="GO:0005975">
    <property type="term" value="P:carbohydrate metabolic process"/>
    <property type="evidence" value="ECO:0007669"/>
    <property type="project" value="InterPro"/>
</dbReference>
<dbReference type="GO" id="GO:0004568">
    <property type="term" value="F:chitinase activity"/>
    <property type="evidence" value="ECO:0007669"/>
    <property type="project" value="TreeGrafter"/>
</dbReference>
<keyword evidence="3" id="KW-0146">Chitin degradation</keyword>
<evidence type="ECO:0000256" key="6">
    <source>
        <dbReference type="ARBA" id="ARBA00023326"/>
    </source>
</evidence>
<keyword evidence="5" id="KW-0119">Carbohydrate metabolism</keyword>
<feature type="domain" description="GH18" evidence="7">
    <location>
        <begin position="1"/>
        <end position="169"/>
    </location>
</feature>
<dbReference type="InterPro" id="IPR001223">
    <property type="entry name" value="Glyco_hydro18_cat"/>
</dbReference>
<dbReference type="PANTHER" id="PTHR45708">
    <property type="entry name" value="ENDOCHITINASE"/>
    <property type="match status" value="1"/>
</dbReference>
<evidence type="ECO:0000256" key="2">
    <source>
        <dbReference type="ARBA" id="ARBA00022729"/>
    </source>
</evidence>
<comment type="catalytic activity">
    <reaction evidence="1">
        <text>Random endo-hydrolysis of N-acetyl-beta-D-glucosaminide (1-&gt;4)-beta-linkages in chitin and chitodextrins.</text>
        <dbReference type="EC" id="3.2.1.14"/>
    </reaction>
</comment>
<evidence type="ECO:0000259" key="7">
    <source>
        <dbReference type="PROSITE" id="PS51910"/>
    </source>
</evidence>
<evidence type="ECO:0000256" key="3">
    <source>
        <dbReference type="ARBA" id="ARBA00023024"/>
    </source>
</evidence>
<dbReference type="PANTHER" id="PTHR45708:SF22">
    <property type="entry name" value="ACIDIC ENDOCHITINASE"/>
    <property type="match status" value="1"/>
</dbReference>
<sequence length="186" mass="20492">MMNIAFLATFGNGLTPLINLAGHCDPMTNGGVAEYLLEQLSRRPIVLKAFSAAPQCPFPDAWLGTALSTGLFDYVWVQFYNNPPCQYSGNAANLLSYWNTWTSILADKIFLGLLASPEATVIGDIPPDVLISEVLPIIKRSPKYGGVMLWYKYYDNGYSSAIMPHVIAQNQALTASQYPIIHVKLM</sequence>
<proteinExistence type="predicted"/>
<evidence type="ECO:0000256" key="5">
    <source>
        <dbReference type="ARBA" id="ARBA00023277"/>
    </source>
</evidence>
<dbReference type="GO" id="GO:0005576">
    <property type="term" value="C:extracellular region"/>
    <property type="evidence" value="ECO:0007669"/>
    <property type="project" value="TreeGrafter"/>
</dbReference>
<comment type="caution">
    <text evidence="8">The sequence shown here is derived from an EMBL/GenBank/DDBJ whole genome shotgun (WGS) entry which is preliminary data.</text>
</comment>
<evidence type="ECO:0000313" key="8">
    <source>
        <dbReference type="EMBL" id="GMN28413.1"/>
    </source>
</evidence>
<evidence type="ECO:0000313" key="9">
    <source>
        <dbReference type="Proteomes" id="UP001187192"/>
    </source>
</evidence>
<dbReference type="Gene3D" id="3.20.20.80">
    <property type="entry name" value="Glycosidases"/>
    <property type="match status" value="1"/>
</dbReference>
<dbReference type="Proteomes" id="UP001187192">
    <property type="component" value="Unassembled WGS sequence"/>
</dbReference>
<protein>
    <recommendedName>
        <fullName evidence="7">GH18 domain-containing protein</fullName>
    </recommendedName>
</protein>
<gene>
    <name evidence="8" type="ORF">TIFTF001_041168</name>
</gene>
<organism evidence="8 9">
    <name type="scientific">Ficus carica</name>
    <name type="common">Common fig</name>
    <dbReference type="NCBI Taxonomy" id="3494"/>
    <lineage>
        <taxon>Eukaryota</taxon>
        <taxon>Viridiplantae</taxon>
        <taxon>Streptophyta</taxon>
        <taxon>Embryophyta</taxon>
        <taxon>Tracheophyta</taxon>
        <taxon>Spermatophyta</taxon>
        <taxon>Magnoliopsida</taxon>
        <taxon>eudicotyledons</taxon>
        <taxon>Gunneridae</taxon>
        <taxon>Pentapetalae</taxon>
        <taxon>rosids</taxon>
        <taxon>fabids</taxon>
        <taxon>Rosales</taxon>
        <taxon>Moraceae</taxon>
        <taxon>Ficeae</taxon>
        <taxon>Ficus</taxon>
    </lineage>
</organism>
<keyword evidence="6" id="KW-0624">Polysaccharide degradation</keyword>
<evidence type="ECO:0000256" key="4">
    <source>
        <dbReference type="ARBA" id="ARBA00023157"/>
    </source>
</evidence>